<gene>
    <name evidence="8" type="ORF">TBC1_12944</name>
</gene>
<dbReference type="Pfam" id="PF00082">
    <property type="entry name" value="Peptidase_S8"/>
    <property type="match status" value="1"/>
</dbReference>
<dbReference type="Pfam" id="PF00801">
    <property type="entry name" value="PKD"/>
    <property type="match status" value="2"/>
</dbReference>
<dbReference type="GO" id="GO:0004252">
    <property type="term" value="F:serine-type endopeptidase activity"/>
    <property type="evidence" value="ECO:0007669"/>
    <property type="project" value="UniProtKB-UniRule"/>
</dbReference>
<feature type="active site" description="Charge relay system" evidence="5 6">
    <location>
        <position position="179"/>
    </location>
</feature>
<dbReference type="Gene3D" id="3.40.50.200">
    <property type="entry name" value="Peptidase S8/S53 domain"/>
    <property type="match status" value="1"/>
</dbReference>
<evidence type="ECO:0000256" key="3">
    <source>
        <dbReference type="ARBA" id="ARBA00022801"/>
    </source>
</evidence>
<dbReference type="PROSITE" id="PS50093">
    <property type="entry name" value="PKD"/>
    <property type="match status" value="2"/>
</dbReference>
<dbReference type="PROSITE" id="PS51892">
    <property type="entry name" value="SUBTILASE"/>
    <property type="match status" value="1"/>
</dbReference>
<dbReference type="InterPro" id="IPR013783">
    <property type="entry name" value="Ig-like_fold"/>
</dbReference>
<dbReference type="RefSeq" id="WP_172668928.1">
    <property type="nucleotide sequence ID" value="NZ_DF968183.1"/>
</dbReference>
<dbReference type="NCBIfam" id="TIGR04183">
    <property type="entry name" value="Por_Secre_tail"/>
    <property type="match status" value="1"/>
</dbReference>
<dbReference type="Pfam" id="PF18962">
    <property type="entry name" value="Por_Secre_tail"/>
    <property type="match status" value="1"/>
</dbReference>
<organism evidence="8">
    <name type="scientific">Lentimicrobium saccharophilum</name>
    <dbReference type="NCBI Taxonomy" id="1678841"/>
    <lineage>
        <taxon>Bacteria</taxon>
        <taxon>Pseudomonadati</taxon>
        <taxon>Bacteroidota</taxon>
        <taxon>Bacteroidia</taxon>
        <taxon>Bacteroidales</taxon>
        <taxon>Lentimicrobiaceae</taxon>
        <taxon>Lentimicrobium</taxon>
    </lineage>
</organism>
<dbReference type="InterPro" id="IPR015500">
    <property type="entry name" value="Peptidase_S8_subtilisin-rel"/>
</dbReference>
<evidence type="ECO:0000256" key="6">
    <source>
        <dbReference type="PROSITE-ProRule" id="PRU01240"/>
    </source>
</evidence>
<evidence type="ECO:0000313" key="8">
    <source>
        <dbReference type="EMBL" id="GAP45124.1"/>
    </source>
</evidence>
<evidence type="ECO:0000256" key="2">
    <source>
        <dbReference type="ARBA" id="ARBA00022670"/>
    </source>
</evidence>
<dbReference type="InterPro" id="IPR000209">
    <property type="entry name" value="Peptidase_S8/S53_dom"/>
</dbReference>
<evidence type="ECO:0000256" key="5">
    <source>
        <dbReference type="PIRSR" id="PIRSR615500-1"/>
    </source>
</evidence>
<accession>A0A0S7C5F6</accession>
<dbReference type="InterPro" id="IPR036852">
    <property type="entry name" value="Peptidase_S8/S53_dom_sf"/>
</dbReference>
<dbReference type="Proteomes" id="UP000053091">
    <property type="component" value="Unassembled WGS sequence"/>
</dbReference>
<dbReference type="InterPro" id="IPR023828">
    <property type="entry name" value="Peptidase_S8_Ser-AS"/>
</dbReference>
<dbReference type="AlphaFoldDB" id="A0A0S7C5F6"/>
<dbReference type="EMBL" id="DF968183">
    <property type="protein sequence ID" value="GAP45124.1"/>
    <property type="molecule type" value="Genomic_DNA"/>
</dbReference>
<dbReference type="SUPFAM" id="SSF52743">
    <property type="entry name" value="Subtilisin-like"/>
    <property type="match status" value="1"/>
</dbReference>
<comment type="similarity">
    <text evidence="1 6">Belongs to the peptidase S8 family.</text>
</comment>
<dbReference type="CDD" id="cd00146">
    <property type="entry name" value="PKD"/>
    <property type="match status" value="1"/>
</dbReference>
<dbReference type="InterPro" id="IPR026444">
    <property type="entry name" value="Secre_tail"/>
</dbReference>
<reference evidence="8" key="1">
    <citation type="journal article" date="2015" name="Genome Announc.">
        <title>Draft Genome Sequence of Bacteroidales Strain TBC1, a Novel Isolate from a Methanogenic Wastewater Treatment System.</title>
        <authorList>
            <person name="Tourlousse D.M."/>
            <person name="Matsuura N."/>
            <person name="Sun L."/>
            <person name="Toyonaga M."/>
            <person name="Kuroda K."/>
            <person name="Ohashi A."/>
            <person name="Cruz R."/>
            <person name="Yamaguchi T."/>
            <person name="Sekiguchi Y."/>
        </authorList>
    </citation>
    <scope>NUCLEOTIDE SEQUENCE [LARGE SCALE GENOMIC DNA]</scope>
    <source>
        <strain evidence="8">TBC1</strain>
    </source>
</reference>
<protein>
    <submittedName>
        <fullName evidence="8">Protein containing Por secretion system C-terminal sorting domain</fullName>
    </submittedName>
</protein>
<sequence>MKTKPYTASFAAKSVRMLFVLVLFAGMNLFGQTFDKNYQDGRIYFKFKDDINLNIAVRSDNSVDFNQIPFVAALQSQYRLKEMTRPFYLNNDHKLLRTFMLEIEDFDKVNEVIQKLGIEQALEYVEKVPMDYIHYVPNDSLYNLFNGPNNWNWHLDVIQAEKAWDISKGSSDIKVAIVDNAVWVDHPDLADKIVLQRDTYYNTNNANPPASGDPFDWSHGTHCAGLTAAISDNGIGVASIGYNVSIIAVKAANNTNANGIYGYPGIQWAANNGADVISMSWGGPGYSATNQNLINSIYNMGIVLLASAGNDNVSTAHYPSGYNNVISIASTNSDDEKTDFSNYGTTVDLCAPGGYASPGPSGLLSTTYNTGTYGNYDLMAGTSMSTPVAAGLAGLILSINPALTPAQVETIMKNTSDDVYAVNPDYTGQLGTGRINAFRAAASTPYEPTANFSTPVTTILPGGGIDFTDLSTGVPSTWQWTFQGGTPSSSTEQHPSNIKFNSPGVYDVTLTVTNAFGTNTLLLEDYITATNTPSPYVFIGISDSMPCIFEEITLSDSSLYNPNSWEWTITPETYEFVNGTSSASQNPQLSFSMPGAYSVSLTAANLHGSASMNYENLIFVNGAIPTFSVDMEDGTPGVFMVWDTIKSQSKIDVRSANQSNFGIHFHGDPVPTGWSGSPTSGTATQAWESNLAFHGKAYICGVDATGMENVALQLDLRQTYSLGPKFSWFRVVVNGEQLADLDGNTDFNPTTAAADEWRTLIFDLSAYAGQVFDIVLQSATRFSDKTQGEGDNVFIDNISITNTTPVKPDSRPSSSLRVYPNPSDGLFTLSSSKLTGAEVSIRVTSLLGNVVYTENISGSNAGLLRTIDLSHLPAGIYLVSLSDGLQQLNQRIIIR</sequence>
<feature type="active site" description="Charge relay system" evidence="5 6">
    <location>
        <position position="383"/>
    </location>
</feature>
<evidence type="ECO:0000259" key="7">
    <source>
        <dbReference type="PROSITE" id="PS50093"/>
    </source>
</evidence>
<evidence type="ECO:0000256" key="4">
    <source>
        <dbReference type="ARBA" id="ARBA00022825"/>
    </source>
</evidence>
<dbReference type="PANTHER" id="PTHR43806:SF11">
    <property type="entry name" value="CEREVISIN-RELATED"/>
    <property type="match status" value="1"/>
</dbReference>
<dbReference type="InterPro" id="IPR022409">
    <property type="entry name" value="PKD/Chitinase_dom"/>
</dbReference>
<keyword evidence="3 6" id="KW-0378">Hydrolase</keyword>
<dbReference type="PROSITE" id="PS00138">
    <property type="entry name" value="SUBTILASE_SER"/>
    <property type="match status" value="1"/>
</dbReference>
<dbReference type="STRING" id="1678841.TBC1_12944"/>
<evidence type="ECO:0000313" key="9">
    <source>
        <dbReference type="Proteomes" id="UP000053091"/>
    </source>
</evidence>
<name>A0A0S7C5F6_9BACT</name>
<evidence type="ECO:0000256" key="1">
    <source>
        <dbReference type="ARBA" id="ARBA00011073"/>
    </source>
</evidence>
<keyword evidence="9" id="KW-1185">Reference proteome</keyword>
<keyword evidence="4 6" id="KW-0720">Serine protease</keyword>
<dbReference type="Gene3D" id="2.60.40.10">
    <property type="entry name" value="Immunoglobulins"/>
    <property type="match status" value="2"/>
</dbReference>
<dbReference type="PRINTS" id="PR00723">
    <property type="entry name" value="SUBTILISIN"/>
</dbReference>
<dbReference type="SUPFAM" id="SSF49299">
    <property type="entry name" value="PKD domain"/>
    <property type="match status" value="2"/>
</dbReference>
<dbReference type="SMART" id="SM00089">
    <property type="entry name" value="PKD"/>
    <property type="match status" value="2"/>
</dbReference>
<keyword evidence="2 6" id="KW-0645">Protease</keyword>
<feature type="domain" description="PKD" evidence="7">
    <location>
        <begin position="550"/>
        <end position="620"/>
    </location>
</feature>
<feature type="active site" description="Charge relay system" evidence="5 6">
    <location>
        <position position="219"/>
    </location>
</feature>
<feature type="domain" description="PKD" evidence="7">
    <location>
        <begin position="465"/>
        <end position="534"/>
    </location>
</feature>
<dbReference type="InterPro" id="IPR050131">
    <property type="entry name" value="Peptidase_S8_subtilisin-like"/>
</dbReference>
<dbReference type="InterPro" id="IPR035986">
    <property type="entry name" value="PKD_dom_sf"/>
</dbReference>
<dbReference type="PANTHER" id="PTHR43806">
    <property type="entry name" value="PEPTIDASE S8"/>
    <property type="match status" value="1"/>
</dbReference>
<proteinExistence type="inferred from homology"/>
<dbReference type="InterPro" id="IPR000601">
    <property type="entry name" value="PKD_dom"/>
</dbReference>
<dbReference type="GO" id="GO:0006508">
    <property type="term" value="P:proteolysis"/>
    <property type="evidence" value="ECO:0007669"/>
    <property type="project" value="UniProtKB-KW"/>
</dbReference>